<feature type="region of interest" description="Disordered" evidence="5">
    <location>
        <begin position="244"/>
        <end position="267"/>
    </location>
</feature>
<proteinExistence type="predicted"/>
<feature type="transmembrane region" description="Helical" evidence="6">
    <location>
        <begin position="462"/>
        <end position="479"/>
    </location>
</feature>
<dbReference type="SUPFAM" id="SSF103473">
    <property type="entry name" value="MFS general substrate transporter"/>
    <property type="match status" value="1"/>
</dbReference>
<dbReference type="Gene3D" id="1.20.1250.20">
    <property type="entry name" value="MFS general substrate transporter like domains"/>
    <property type="match status" value="1"/>
</dbReference>
<evidence type="ECO:0000256" key="3">
    <source>
        <dbReference type="ARBA" id="ARBA00022989"/>
    </source>
</evidence>
<feature type="transmembrane region" description="Helical" evidence="6">
    <location>
        <begin position="301"/>
        <end position="323"/>
    </location>
</feature>
<evidence type="ECO:0000256" key="6">
    <source>
        <dbReference type="SAM" id="Phobius"/>
    </source>
</evidence>
<evidence type="ECO:0000313" key="8">
    <source>
        <dbReference type="Proteomes" id="UP000759131"/>
    </source>
</evidence>
<dbReference type="GO" id="GO:0022857">
    <property type="term" value="F:transmembrane transporter activity"/>
    <property type="evidence" value="ECO:0007669"/>
    <property type="project" value="TreeGrafter"/>
</dbReference>
<dbReference type="InterPro" id="IPR036259">
    <property type="entry name" value="MFS_trans_sf"/>
</dbReference>
<keyword evidence="2 6" id="KW-0812">Transmembrane</keyword>
<sequence>MKWKNYKYLILQFSNIRSTPLDLLIQDKLCVNEYNQTRDFCRNLPSINTSHPNYHYKSQTLADAVQYNSYQSIIQNVPGIIWALFLGAWIDRYNHGRKAIFIIGSATQCLEALMNLLNAYYFNSDVRWVLLSFVPYILSGAMTGATAYSYVAATTPPHLTAIRMTILETTVALGHLVANLLYGRLINESPPLWSTDQIHNQAVIFMISACSAFLAFIWTLFAINQDKDRQCFYRHFGHKSTVDGRDVTTDEDSSEGEDRNKHSQQSMTTGRALRLLFDWRNVRDVLITAFKPRPVNARAQVWLVIGGIFCYLFVLIGVPSFEFQFYEKIYGWDAQDFSAYESIGLVANCLFVLTFTPIVIRVFKFEDMYLTLIGFCGLMLRMITLGSVLSPNGYYISLAFSCTTWLADVGLRAHLAKLVPTEELGKIFTLLTVVDGVVPPVASSVSAVIFRRTIDDMSGACFYFLAGVCVVAKGLALLSD</sequence>
<evidence type="ECO:0000313" key="7">
    <source>
        <dbReference type="EMBL" id="CAD7623389.1"/>
    </source>
</evidence>
<name>A0A7R9KI96_9ACAR</name>
<feature type="transmembrane region" description="Helical" evidence="6">
    <location>
        <begin position="395"/>
        <end position="415"/>
    </location>
</feature>
<feature type="transmembrane region" description="Helical" evidence="6">
    <location>
        <begin position="128"/>
        <end position="153"/>
    </location>
</feature>
<dbReference type="PANTHER" id="PTHR23507">
    <property type="entry name" value="ZGC:174356"/>
    <property type="match status" value="1"/>
</dbReference>
<evidence type="ECO:0000256" key="2">
    <source>
        <dbReference type="ARBA" id="ARBA00022692"/>
    </source>
</evidence>
<gene>
    <name evidence="7" type="ORF">OSB1V03_LOCUS3845</name>
</gene>
<dbReference type="PANTHER" id="PTHR23507:SF1">
    <property type="entry name" value="FI18259P1-RELATED"/>
    <property type="match status" value="1"/>
</dbReference>
<feature type="transmembrane region" description="Helical" evidence="6">
    <location>
        <begin position="343"/>
        <end position="363"/>
    </location>
</feature>
<accession>A0A7R9KI96</accession>
<dbReference type="AlphaFoldDB" id="A0A7R9KI96"/>
<dbReference type="EMBL" id="OC856217">
    <property type="protein sequence ID" value="CAD7623389.1"/>
    <property type="molecule type" value="Genomic_DNA"/>
</dbReference>
<protein>
    <recommendedName>
        <fullName evidence="9">Adenylate cyclase</fullName>
    </recommendedName>
</protein>
<organism evidence="7">
    <name type="scientific">Medioppia subpectinata</name>
    <dbReference type="NCBI Taxonomy" id="1979941"/>
    <lineage>
        <taxon>Eukaryota</taxon>
        <taxon>Metazoa</taxon>
        <taxon>Ecdysozoa</taxon>
        <taxon>Arthropoda</taxon>
        <taxon>Chelicerata</taxon>
        <taxon>Arachnida</taxon>
        <taxon>Acari</taxon>
        <taxon>Acariformes</taxon>
        <taxon>Sarcoptiformes</taxon>
        <taxon>Oribatida</taxon>
        <taxon>Brachypylina</taxon>
        <taxon>Oppioidea</taxon>
        <taxon>Oppiidae</taxon>
        <taxon>Medioppia</taxon>
    </lineage>
</organism>
<feature type="transmembrane region" description="Helical" evidence="6">
    <location>
        <begin position="427"/>
        <end position="450"/>
    </location>
</feature>
<dbReference type="Proteomes" id="UP000759131">
    <property type="component" value="Unassembled WGS sequence"/>
</dbReference>
<evidence type="ECO:0000256" key="5">
    <source>
        <dbReference type="SAM" id="MobiDB-lite"/>
    </source>
</evidence>
<dbReference type="EMBL" id="CAJPIZ010001642">
    <property type="protein sequence ID" value="CAG2103819.1"/>
    <property type="molecule type" value="Genomic_DNA"/>
</dbReference>
<keyword evidence="8" id="KW-1185">Reference proteome</keyword>
<comment type="subcellular location">
    <subcellularLocation>
        <location evidence="1">Membrane</location>
        <topology evidence="1">Multi-pass membrane protein</topology>
    </subcellularLocation>
</comment>
<dbReference type="OrthoDB" id="6506124at2759"/>
<reference evidence="7" key="1">
    <citation type="submission" date="2020-11" db="EMBL/GenBank/DDBJ databases">
        <authorList>
            <person name="Tran Van P."/>
        </authorList>
    </citation>
    <scope>NUCLEOTIDE SEQUENCE</scope>
</reference>
<feature type="transmembrane region" description="Helical" evidence="6">
    <location>
        <begin position="202"/>
        <end position="223"/>
    </location>
</feature>
<evidence type="ECO:0000256" key="4">
    <source>
        <dbReference type="ARBA" id="ARBA00023136"/>
    </source>
</evidence>
<evidence type="ECO:0000256" key="1">
    <source>
        <dbReference type="ARBA" id="ARBA00004141"/>
    </source>
</evidence>
<evidence type="ECO:0008006" key="9">
    <source>
        <dbReference type="Google" id="ProtNLM"/>
    </source>
</evidence>
<feature type="transmembrane region" description="Helical" evidence="6">
    <location>
        <begin position="99"/>
        <end position="122"/>
    </location>
</feature>
<keyword evidence="3 6" id="KW-1133">Transmembrane helix</keyword>
<dbReference type="GO" id="GO:0016020">
    <property type="term" value="C:membrane"/>
    <property type="evidence" value="ECO:0007669"/>
    <property type="project" value="UniProtKB-SubCell"/>
</dbReference>
<keyword evidence="4 6" id="KW-0472">Membrane</keyword>